<evidence type="ECO:0000256" key="2">
    <source>
        <dbReference type="ARBA" id="ARBA00022729"/>
    </source>
</evidence>
<organism evidence="8 9">
    <name type="scientific">Cinnamomum micranthum f. kanehirae</name>
    <dbReference type="NCBI Taxonomy" id="337451"/>
    <lineage>
        <taxon>Eukaryota</taxon>
        <taxon>Viridiplantae</taxon>
        <taxon>Streptophyta</taxon>
        <taxon>Embryophyta</taxon>
        <taxon>Tracheophyta</taxon>
        <taxon>Spermatophyta</taxon>
        <taxon>Magnoliopsida</taxon>
        <taxon>Magnoliidae</taxon>
        <taxon>Laurales</taxon>
        <taxon>Lauraceae</taxon>
        <taxon>Cinnamomum</taxon>
    </lineage>
</organism>
<dbReference type="STRING" id="337451.A0A3S3QVC1"/>
<dbReference type="AlphaFoldDB" id="A0A3S3QVC1"/>
<keyword evidence="3" id="KW-0319">Glycerol metabolism</keyword>
<dbReference type="PROSITE" id="PS51704">
    <property type="entry name" value="GP_PDE"/>
    <property type="match status" value="1"/>
</dbReference>
<dbReference type="OrthoDB" id="1058301at2759"/>
<name>A0A3S3QVC1_9MAGN</name>
<protein>
    <recommendedName>
        <fullName evidence="1">glycerophosphodiester phosphodiesterase</fullName>
        <ecNumber evidence="1">3.1.4.46</ecNumber>
    </recommendedName>
</protein>
<dbReference type="Pfam" id="PF03009">
    <property type="entry name" value="GDPD"/>
    <property type="match status" value="1"/>
</dbReference>
<dbReference type="PANTHER" id="PTHR43620:SF44">
    <property type="entry name" value="GLYCEROPHOSPHODIESTER PHOSPHODIESTERASE GDPDL6-RELATED"/>
    <property type="match status" value="1"/>
</dbReference>
<evidence type="ECO:0000313" key="8">
    <source>
        <dbReference type="EMBL" id="RWR91123.1"/>
    </source>
</evidence>
<keyword evidence="5" id="KW-0325">Glycoprotein</keyword>
<gene>
    <name evidence="8" type="ORF">CKAN_02026400</name>
</gene>
<dbReference type="EMBL" id="QPKB01000008">
    <property type="protein sequence ID" value="RWR91123.1"/>
    <property type="molecule type" value="Genomic_DNA"/>
</dbReference>
<evidence type="ECO:0000256" key="1">
    <source>
        <dbReference type="ARBA" id="ARBA00012247"/>
    </source>
</evidence>
<evidence type="ECO:0000256" key="5">
    <source>
        <dbReference type="ARBA" id="ARBA00023180"/>
    </source>
</evidence>
<comment type="caution">
    <text evidence="8">The sequence shown here is derived from an EMBL/GenBank/DDBJ whole genome shotgun (WGS) entry which is preliminary data.</text>
</comment>
<dbReference type="SUPFAM" id="SSF51695">
    <property type="entry name" value="PLC-like phosphodiesterases"/>
    <property type="match status" value="1"/>
</dbReference>
<dbReference type="EC" id="3.1.4.46" evidence="1"/>
<sequence>MGKKEESFGPDIDLEVGVCFVTMSFGNFRACFAQNKNSTVPTKGKPLIITHNGASGVYPGCTDLAYQQAVDDGADIIDCSVQMSKDGVAFCLNSADLMGDTMAMTAFISRSTTVPEIQQKSGIFSFDLTWSEIQGLKPEMISPVAQADLKRNPAYKNQGKFFTLSDFLDFAKGKTVLGILINIQNAAYLACNKGLDITDAVISALSKAGYDKETTQQVLIQSDDTSVLSAFQKFSNYKRVLMVPEVIGDAAKPAVEEIKHFANAVTLSRGSIVITENGFITGFTDVVNKMHAANISVYVSTLINEYVAIAFDYFSDPMVEISTYINALTVDGIMTEFPATATKFMSKDSPPDLSSFTNASSWSPCFHPADDAPYSILPAQAGSLVFLVPPELLPPSEPPAPALTVANVVDPPLPSVKKVAPAPGEAGTSSGQATVTIDMSLCLVMLVFSFMSLSYH</sequence>
<dbReference type="InterPro" id="IPR030395">
    <property type="entry name" value="GP_PDE_dom"/>
</dbReference>
<evidence type="ECO:0000259" key="7">
    <source>
        <dbReference type="PROSITE" id="PS51704"/>
    </source>
</evidence>
<evidence type="ECO:0000256" key="6">
    <source>
        <dbReference type="ARBA" id="ARBA00047512"/>
    </source>
</evidence>
<dbReference type="GO" id="GO:0008889">
    <property type="term" value="F:glycerophosphodiester phosphodiesterase activity"/>
    <property type="evidence" value="ECO:0007669"/>
    <property type="project" value="UniProtKB-EC"/>
</dbReference>
<evidence type="ECO:0000256" key="4">
    <source>
        <dbReference type="ARBA" id="ARBA00022801"/>
    </source>
</evidence>
<evidence type="ECO:0000313" key="9">
    <source>
        <dbReference type="Proteomes" id="UP000283530"/>
    </source>
</evidence>
<dbReference type="CDD" id="cd08604">
    <property type="entry name" value="GDPD_SHV3_repeat_2"/>
    <property type="match status" value="1"/>
</dbReference>
<accession>A0A3S3QVC1</accession>
<dbReference type="InterPro" id="IPR017946">
    <property type="entry name" value="PLC-like_Pdiesterase_TIM-brl"/>
</dbReference>
<dbReference type="Gene3D" id="3.20.20.190">
    <property type="entry name" value="Phosphatidylinositol (PI) phosphodiesterase"/>
    <property type="match status" value="1"/>
</dbReference>
<dbReference type="PANTHER" id="PTHR43620">
    <property type="entry name" value="GLYCEROPHOSPHORYL DIESTER PHOSPHODIESTERASE"/>
    <property type="match status" value="1"/>
</dbReference>
<reference evidence="8 9" key="1">
    <citation type="journal article" date="2019" name="Nat. Plants">
        <title>Stout camphor tree genome fills gaps in understanding of flowering plant genome evolution.</title>
        <authorList>
            <person name="Chaw S.M."/>
            <person name="Liu Y.C."/>
            <person name="Wu Y.W."/>
            <person name="Wang H.Y."/>
            <person name="Lin C.I."/>
            <person name="Wu C.S."/>
            <person name="Ke H.M."/>
            <person name="Chang L.Y."/>
            <person name="Hsu C.Y."/>
            <person name="Yang H.T."/>
            <person name="Sudianto E."/>
            <person name="Hsu M.H."/>
            <person name="Wu K.P."/>
            <person name="Wang L.N."/>
            <person name="Leebens-Mack J.H."/>
            <person name="Tsai I.J."/>
        </authorList>
    </citation>
    <scope>NUCLEOTIDE SEQUENCE [LARGE SCALE GENOMIC DNA]</scope>
    <source>
        <strain evidence="9">cv. Chaw 1501</strain>
        <tissue evidence="8">Young leaves</tissue>
    </source>
</reference>
<comment type="catalytic activity">
    <reaction evidence="6">
        <text>a sn-glycero-3-phosphodiester + H2O = an alcohol + sn-glycerol 3-phosphate + H(+)</text>
        <dbReference type="Rhea" id="RHEA:12969"/>
        <dbReference type="ChEBI" id="CHEBI:15377"/>
        <dbReference type="ChEBI" id="CHEBI:15378"/>
        <dbReference type="ChEBI" id="CHEBI:30879"/>
        <dbReference type="ChEBI" id="CHEBI:57597"/>
        <dbReference type="ChEBI" id="CHEBI:83408"/>
        <dbReference type="EC" id="3.1.4.46"/>
    </reaction>
</comment>
<proteinExistence type="predicted"/>
<feature type="domain" description="GP-PDE" evidence="7">
    <location>
        <begin position="46"/>
        <end position="345"/>
    </location>
</feature>
<dbReference type="GO" id="GO:0006071">
    <property type="term" value="P:glycerol metabolic process"/>
    <property type="evidence" value="ECO:0007669"/>
    <property type="project" value="UniProtKB-KW"/>
</dbReference>
<dbReference type="Proteomes" id="UP000283530">
    <property type="component" value="Unassembled WGS sequence"/>
</dbReference>
<keyword evidence="4" id="KW-0378">Hydrolase</keyword>
<keyword evidence="9" id="KW-1185">Reference proteome</keyword>
<dbReference type="FunFam" id="3.20.20.190:FF:000011">
    <property type="entry name" value="Glycerophosphodiester phosphodiesterase GDPDL3"/>
    <property type="match status" value="1"/>
</dbReference>
<keyword evidence="2" id="KW-0732">Signal</keyword>
<dbReference type="GO" id="GO:0006629">
    <property type="term" value="P:lipid metabolic process"/>
    <property type="evidence" value="ECO:0007669"/>
    <property type="project" value="InterPro"/>
</dbReference>
<evidence type="ECO:0000256" key="3">
    <source>
        <dbReference type="ARBA" id="ARBA00022798"/>
    </source>
</evidence>